<dbReference type="EMBL" id="JAGGLB010000044">
    <property type="protein sequence ID" value="MBP1996101.1"/>
    <property type="molecule type" value="Genomic_DNA"/>
</dbReference>
<name>A0ABS4JAI3_9BACL</name>
<dbReference type="RefSeq" id="WP_209978205.1">
    <property type="nucleotide sequence ID" value="NZ_JAGGLB010000044.1"/>
</dbReference>
<accession>A0ABS4JAI3</accession>
<reference evidence="2 3" key="1">
    <citation type="submission" date="2021-03" db="EMBL/GenBank/DDBJ databases">
        <title>Genomic Encyclopedia of Type Strains, Phase IV (KMG-IV): sequencing the most valuable type-strain genomes for metagenomic binning, comparative biology and taxonomic classification.</title>
        <authorList>
            <person name="Goeker M."/>
        </authorList>
    </citation>
    <scope>NUCLEOTIDE SEQUENCE [LARGE SCALE GENOMIC DNA]</scope>
    <source>
        <strain evidence="2 3">DSM 26048</strain>
    </source>
</reference>
<dbReference type="Pfam" id="PF01636">
    <property type="entry name" value="APH"/>
    <property type="match status" value="1"/>
</dbReference>
<dbReference type="Gene3D" id="1.20.58.840">
    <property type="match status" value="1"/>
</dbReference>
<dbReference type="InterPro" id="IPR002575">
    <property type="entry name" value="Aminoglycoside_PTrfase"/>
</dbReference>
<organism evidence="2 3">
    <name type="scientific">Paenibacillus eucommiae</name>
    <dbReference type="NCBI Taxonomy" id="1355755"/>
    <lineage>
        <taxon>Bacteria</taxon>
        <taxon>Bacillati</taxon>
        <taxon>Bacillota</taxon>
        <taxon>Bacilli</taxon>
        <taxon>Bacillales</taxon>
        <taxon>Paenibacillaceae</taxon>
        <taxon>Paenibacillus</taxon>
    </lineage>
</organism>
<dbReference type="Gene3D" id="3.30.200.20">
    <property type="entry name" value="Phosphorylase Kinase, domain 1"/>
    <property type="match status" value="1"/>
</dbReference>
<evidence type="ECO:0000313" key="3">
    <source>
        <dbReference type="Proteomes" id="UP001519287"/>
    </source>
</evidence>
<dbReference type="InterPro" id="IPR011009">
    <property type="entry name" value="Kinase-like_dom_sf"/>
</dbReference>
<dbReference type="Proteomes" id="UP001519287">
    <property type="component" value="Unassembled WGS sequence"/>
</dbReference>
<evidence type="ECO:0000259" key="1">
    <source>
        <dbReference type="Pfam" id="PF01636"/>
    </source>
</evidence>
<sequence>MDKIKTILKDHYDIDIIEVSPQQGGWAALAFKVSNNENTYFLKMYEKSRASTPKWTALIDKYVPIIVWLMHNSGLKDKIPVPFLTKNGGYKCEDDDGIYLLYAYIEGETIGDKDLSAEQVSQLSDIITELHLYGEEIPVDTGAVKEDFCVPFLQQLRDTLDKEYTNIPNDIRVVIDPHIAQMNGMMDTVEKLSGYLKNTHLRMALCHTDIHNWNLMQSGQQLILIDWEGLRLAPVEADMMFLVDKPYYDEFLSIYQQQHNNFVINPDALQFYQIRRRLEDIWEFIEQLLFDKQDAQERNGSLGSLAKELKEIT</sequence>
<dbReference type="Gene3D" id="1.10.510.10">
    <property type="entry name" value="Transferase(Phosphotransferase) domain 1"/>
    <property type="match status" value="1"/>
</dbReference>
<comment type="caution">
    <text evidence="2">The sequence shown here is derived from an EMBL/GenBank/DDBJ whole genome shotgun (WGS) entry which is preliminary data.</text>
</comment>
<protein>
    <submittedName>
        <fullName evidence="2">Thiamine kinase-like enzyme</fullName>
    </submittedName>
</protein>
<keyword evidence="3" id="KW-1185">Reference proteome</keyword>
<dbReference type="SUPFAM" id="SSF56112">
    <property type="entry name" value="Protein kinase-like (PK-like)"/>
    <property type="match status" value="1"/>
</dbReference>
<proteinExistence type="predicted"/>
<feature type="domain" description="Aminoglycoside phosphotransferase" evidence="1">
    <location>
        <begin position="20"/>
        <end position="258"/>
    </location>
</feature>
<gene>
    <name evidence="2" type="ORF">J2Z66_007745</name>
</gene>
<evidence type="ECO:0000313" key="2">
    <source>
        <dbReference type="EMBL" id="MBP1996101.1"/>
    </source>
</evidence>